<evidence type="ECO:0000313" key="1">
    <source>
        <dbReference type="EMBL" id="RLJ70286.1"/>
    </source>
</evidence>
<dbReference type="EMBL" id="RCCJ01000001">
    <property type="protein sequence ID" value="RLJ70286.1"/>
    <property type="molecule type" value="Genomic_DNA"/>
</dbReference>
<keyword evidence="2" id="KW-1185">Reference proteome</keyword>
<organism evidence="1 2">
    <name type="scientific">Hydrogenivirga caldilitoris</name>
    <dbReference type="NCBI Taxonomy" id="246264"/>
    <lineage>
        <taxon>Bacteria</taxon>
        <taxon>Pseudomonadati</taxon>
        <taxon>Aquificota</taxon>
        <taxon>Aquificia</taxon>
        <taxon>Aquificales</taxon>
        <taxon>Aquificaceae</taxon>
        <taxon>Hydrogenivirga</taxon>
    </lineage>
</organism>
<name>A0A497XMV6_9AQUI</name>
<protein>
    <recommendedName>
        <fullName evidence="3">Lipoprotein</fullName>
    </recommendedName>
</protein>
<comment type="caution">
    <text evidence="1">The sequence shown here is derived from an EMBL/GenBank/DDBJ whole genome shotgun (WGS) entry which is preliminary data.</text>
</comment>
<dbReference type="Proteomes" id="UP000267841">
    <property type="component" value="Unassembled WGS sequence"/>
</dbReference>
<dbReference type="AlphaFoldDB" id="A0A497XMV6"/>
<reference evidence="1 2" key="1">
    <citation type="submission" date="2018-10" db="EMBL/GenBank/DDBJ databases">
        <title>Genomic Encyclopedia of Archaeal and Bacterial Type Strains, Phase II (KMG-II): from individual species to whole genera.</title>
        <authorList>
            <person name="Goeker M."/>
        </authorList>
    </citation>
    <scope>NUCLEOTIDE SEQUENCE [LARGE SCALE GENOMIC DNA]</scope>
    <source>
        <strain evidence="1 2">DSM 16510</strain>
    </source>
</reference>
<gene>
    <name evidence="1" type="ORF">BCF55_0554</name>
</gene>
<evidence type="ECO:0000313" key="2">
    <source>
        <dbReference type="Proteomes" id="UP000267841"/>
    </source>
</evidence>
<sequence length="54" mass="5607">MRKITIISLALSCALFLSSCVELALLGAGVVAGGAAGYYAGKEGYKVKVEKEQK</sequence>
<accession>A0A497XMV6</accession>
<dbReference type="PROSITE" id="PS51257">
    <property type="entry name" value="PROKAR_LIPOPROTEIN"/>
    <property type="match status" value="1"/>
</dbReference>
<evidence type="ECO:0008006" key="3">
    <source>
        <dbReference type="Google" id="ProtNLM"/>
    </source>
</evidence>
<proteinExistence type="predicted"/>
<dbReference type="RefSeq" id="WP_170144732.1">
    <property type="nucleotide sequence ID" value="NZ_RCCJ01000001.1"/>
</dbReference>